<dbReference type="AlphaFoldDB" id="A0A914RGB3"/>
<evidence type="ECO:0000256" key="1">
    <source>
        <dbReference type="SAM" id="MobiDB-lite"/>
    </source>
</evidence>
<feature type="region of interest" description="Disordered" evidence="1">
    <location>
        <begin position="1"/>
        <end position="29"/>
    </location>
</feature>
<organism evidence="2 3">
    <name type="scientific">Parascaris equorum</name>
    <name type="common">Equine roundworm</name>
    <dbReference type="NCBI Taxonomy" id="6256"/>
    <lineage>
        <taxon>Eukaryota</taxon>
        <taxon>Metazoa</taxon>
        <taxon>Ecdysozoa</taxon>
        <taxon>Nematoda</taxon>
        <taxon>Chromadorea</taxon>
        <taxon>Rhabditida</taxon>
        <taxon>Spirurina</taxon>
        <taxon>Ascaridomorpha</taxon>
        <taxon>Ascaridoidea</taxon>
        <taxon>Ascarididae</taxon>
        <taxon>Parascaris</taxon>
    </lineage>
</organism>
<evidence type="ECO:0000313" key="2">
    <source>
        <dbReference type="Proteomes" id="UP000887564"/>
    </source>
</evidence>
<protein>
    <submittedName>
        <fullName evidence="3">Uncharacterized protein</fullName>
    </submittedName>
</protein>
<dbReference type="Proteomes" id="UP000887564">
    <property type="component" value="Unplaced"/>
</dbReference>
<sequence length="29" mass="3347">MELLDLQDLQEKKEQMDNPVLMGSLGKKD</sequence>
<evidence type="ECO:0000313" key="3">
    <source>
        <dbReference type="WBParaSite" id="PEQ_0000076201-mRNA-1"/>
    </source>
</evidence>
<proteinExistence type="predicted"/>
<reference evidence="3" key="1">
    <citation type="submission" date="2022-11" db="UniProtKB">
        <authorList>
            <consortium name="WormBaseParasite"/>
        </authorList>
    </citation>
    <scope>IDENTIFICATION</scope>
</reference>
<name>A0A914RGB3_PAREQ</name>
<dbReference type="WBParaSite" id="PEQ_0000076201-mRNA-1">
    <property type="protein sequence ID" value="PEQ_0000076201-mRNA-1"/>
    <property type="gene ID" value="PEQ_0000076201"/>
</dbReference>
<keyword evidence="2" id="KW-1185">Reference proteome</keyword>
<accession>A0A914RGB3</accession>